<organism evidence="2 3">
    <name type="scientific">Raphanus sativus</name>
    <name type="common">Radish</name>
    <name type="synonym">Raphanus raphanistrum var. sativus</name>
    <dbReference type="NCBI Taxonomy" id="3726"/>
    <lineage>
        <taxon>Eukaryota</taxon>
        <taxon>Viridiplantae</taxon>
        <taxon>Streptophyta</taxon>
        <taxon>Embryophyta</taxon>
        <taxon>Tracheophyta</taxon>
        <taxon>Spermatophyta</taxon>
        <taxon>Magnoliopsida</taxon>
        <taxon>eudicotyledons</taxon>
        <taxon>Gunneridae</taxon>
        <taxon>Pentapetalae</taxon>
        <taxon>rosids</taxon>
        <taxon>malvids</taxon>
        <taxon>Brassicales</taxon>
        <taxon>Brassicaceae</taxon>
        <taxon>Brassiceae</taxon>
        <taxon>Raphanus</taxon>
    </lineage>
</organism>
<evidence type="ECO:0000313" key="3">
    <source>
        <dbReference type="RefSeq" id="XP_056843219.1"/>
    </source>
</evidence>
<dbReference type="GeneID" id="130495745"/>
<dbReference type="KEGG" id="rsz:130495745"/>
<evidence type="ECO:0000313" key="2">
    <source>
        <dbReference type="Proteomes" id="UP000504610"/>
    </source>
</evidence>
<dbReference type="Proteomes" id="UP000504610">
    <property type="component" value="Chromosome 6"/>
</dbReference>
<dbReference type="OrthoDB" id="1132468at2759"/>
<dbReference type="RefSeq" id="XP_056843219.1">
    <property type="nucleotide sequence ID" value="XM_056987239.1"/>
</dbReference>
<reference evidence="3" key="2">
    <citation type="submission" date="2025-08" db="UniProtKB">
        <authorList>
            <consortium name="RefSeq"/>
        </authorList>
    </citation>
    <scope>IDENTIFICATION</scope>
    <source>
        <tissue evidence="3">Leaf</tissue>
    </source>
</reference>
<evidence type="ECO:0000256" key="1">
    <source>
        <dbReference type="SAM" id="MobiDB-lite"/>
    </source>
</evidence>
<accession>A0A9W3BVE5</accession>
<name>A0A9W3BVE5_RAPSA</name>
<keyword evidence="2" id="KW-1185">Reference proteome</keyword>
<reference evidence="2" key="1">
    <citation type="journal article" date="2019" name="Database">
        <title>The radish genome database (RadishGD): an integrated information resource for radish genomics.</title>
        <authorList>
            <person name="Yu H.J."/>
            <person name="Baek S."/>
            <person name="Lee Y.J."/>
            <person name="Cho A."/>
            <person name="Mun J.H."/>
        </authorList>
    </citation>
    <scope>NUCLEOTIDE SEQUENCE [LARGE SCALE GENOMIC DNA]</scope>
    <source>
        <strain evidence="2">cv. WK10039</strain>
    </source>
</reference>
<gene>
    <name evidence="3" type="primary">LOC130495745</name>
</gene>
<feature type="compositionally biased region" description="Low complexity" evidence="1">
    <location>
        <begin position="224"/>
        <end position="238"/>
    </location>
</feature>
<sequence>MALNKPGPVTGAEYEAIQEIWGVLYEAIIDYPNGDTPKNVRPGYCGAFMCHFRDGIMSFPIPSFLLEILADLGLVFTQITPTFLQYVLTTFVWAREEGLEFGLAELKQLYTLKRSRSFISGIPNKDVNWTDKLFVFKIDPVTVGDFDFSWIPTKWNENVGVKRVEPPAEPSDANSDSVPPKRARGTPERRVLRSSSQAGSPVVLAKPVSVVPPAHSDQPESRVPGETSGDPSPSSSEPSKQDPGEGTSRLRPINLPPGSPKTFSYDVNVPILENPEQLASIWRKLRNPSCELPLLEQMRGGDAYVQMAVANAKAMEASNEYAALMEERLANFPTREELDGQLTLIQHLRSKLSASQASEQQRAKEVEDLKVLLTANTAEKVALEEEKVALEGDLESLKAKFKRDAELRDKAARRKKRAACRLVAKGYDAALYTARGTIRRRKAESAAKIRLQEVRAKIEALTEYGEDGFELEEELDRLKGLETSMEIDYGLAVVSDDSLRGLDLPQVSDDSVNLGG</sequence>
<dbReference type="AlphaFoldDB" id="A0A9W3BVE5"/>
<protein>
    <submittedName>
        <fullName evidence="3">Uncharacterized protein LOC130495745</fullName>
    </submittedName>
</protein>
<feature type="region of interest" description="Disordered" evidence="1">
    <location>
        <begin position="162"/>
        <end position="261"/>
    </location>
</feature>
<proteinExistence type="predicted"/>